<dbReference type="RefSeq" id="WP_234863023.1">
    <property type="nucleotide sequence ID" value="NZ_JAKEVZ010000023.1"/>
</dbReference>
<evidence type="ECO:0000256" key="4">
    <source>
        <dbReference type="ARBA" id="ARBA00023002"/>
    </source>
</evidence>
<keyword evidence="4" id="KW-0560">Oxidoreductase</keyword>
<sequence length="267" mass="31697">MKTIEYLLTIDLNYVVVVLIAVFFTLEQVLNTQFYFKNRLGHLGQAILFQVVFFVLNLFWAAIFVFCVDWLNQNQIGLFYQIAIPVWLKLILGVVCIDLMVYWFHRMSHTFPLVWKFHRVHHSDTTMDSSTYLRAHPFEVIFWFGSASLLAVVIFGLDMQTVGLYFLIVTLFQVAEHANLRYPAWLDRTFGLVFTTPNQHKIHHDQDQQYTDSNYADIFILWDRIFGTYKYKPVEQLKLGLKEFEDPHKQTFWYLIISPFVKNKSIE</sequence>
<dbReference type="PANTHER" id="PTHR21624:SF3">
    <property type="entry name" value="FATTY ACID HYDROXYLASE DOMAIN-CONTAINING PROTEIN"/>
    <property type="match status" value="1"/>
</dbReference>
<dbReference type="Pfam" id="PF04116">
    <property type="entry name" value="FA_hydroxylase"/>
    <property type="match status" value="1"/>
</dbReference>
<feature type="transmembrane region" description="Helical" evidence="6">
    <location>
        <begin position="140"/>
        <end position="157"/>
    </location>
</feature>
<dbReference type="EMBL" id="JAKEVZ010000023">
    <property type="protein sequence ID" value="MCF1753211.1"/>
    <property type="molecule type" value="Genomic_DNA"/>
</dbReference>
<keyword evidence="9" id="KW-1185">Reference proteome</keyword>
<evidence type="ECO:0000313" key="8">
    <source>
        <dbReference type="EMBL" id="MCF1753211.1"/>
    </source>
</evidence>
<dbReference type="Proteomes" id="UP001201449">
    <property type="component" value="Unassembled WGS sequence"/>
</dbReference>
<organism evidence="8 9">
    <name type="scientific">Mariniradius sediminis</name>
    <dbReference type="NCBI Taxonomy" id="2909237"/>
    <lineage>
        <taxon>Bacteria</taxon>
        <taxon>Pseudomonadati</taxon>
        <taxon>Bacteroidota</taxon>
        <taxon>Cytophagia</taxon>
        <taxon>Cytophagales</taxon>
        <taxon>Cyclobacteriaceae</taxon>
        <taxon>Mariniradius</taxon>
    </lineage>
</organism>
<feature type="transmembrane region" description="Helical" evidence="6">
    <location>
        <begin position="47"/>
        <end position="66"/>
    </location>
</feature>
<feature type="transmembrane region" description="Helical" evidence="6">
    <location>
        <begin position="6"/>
        <end position="26"/>
    </location>
</feature>
<gene>
    <name evidence="8" type="ORF">L0U89_19275</name>
</gene>
<keyword evidence="5 6" id="KW-0472">Membrane</keyword>
<keyword evidence="3 6" id="KW-1133">Transmembrane helix</keyword>
<evidence type="ECO:0000256" key="3">
    <source>
        <dbReference type="ARBA" id="ARBA00022989"/>
    </source>
</evidence>
<feature type="domain" description="Fatty acid hydroxylase" evidence="7">
    <location>
        <begin position="91"/>
        <end position="228"/>
    </location>
</feature>
<dbReference type="InterPro" id="IPR006694">
    <property type="entry name" value="Fatty_acid_hydroxylase"/>
</dbReference>
<evidence type="ECO:0000313" key="9">
    <source>
        <dbReference type="Proteomes" id="UP001201449"/>
    </source>
</evidence>
<name>A0ABS9BZW5_9BACT</name>
<keyword evidence="2 6" id="KW-0812">Transmembrane</keyword>
<reference evidence="8 9" key="1">
    <citation type="submission" date="2022-01" db="EMBL/GenBank/DDBJ databases">
        <title>Mariniradius saccharolyticus sp. nov., isolated from sediment of a river.</title>
        <authorList>
            <person name="Liu H."/>
        </authorList>
    </citation>
    <scope>NUCLEOTIDE SEQUENCE [LARGE SCALE GENOMIC DNA]</scope>
    <source>
        <strain evidence="8 9">RY-2</strain>
    </source>
</reference>
<evidence type="ECO:0000259" key="7">
    <source>
        <dbReference type="Pfam" id="PF04116"/>
    </source>
</evidence>
<proteinExistence type="predicted"/>
<dbReference type="InterPro" id="IPR051689">
    <property type="entry name" value="Sterol_desaturase/TMEM195"/>
</dbReference>
<evidence type="ECO:0000256" key="6">
    <source>
        <dbReference type="SAM" id="Phobius"/>
    </source>
</evidence>
<evidence type="ECO:0000256" key="5">
    <source>
        <dbReference type="ARBA" id="ARBA00023136"/>
    </source>
</evidence>
<feature type="transmembrane region" description="Helical" evidence="6">
    <location>
        <begin position="78"/>
        <end position="104"/>
    </location>
</feature>
<accession>A0ABS9BZW5</accession>
<protein>
    <submittedName>
        <fullName evidence="8">Sterol desaturase family protein</fullName>
    </submittedName>
</protein>
<dbReference type="PANTHER" id="PTHR21624">
    <property type="entry name" value="STEROL DESATURASE-RELATED PROTEIN"/>
    <property type="match status" value="1"/>
</dbReference>
<evidence type="ECO:0000256" key="1">
    <source>
        <dbReference type="ARBA" id="ARBA00004127"/>
    </source>
</evidence>
<comment type="subcellular location">
    <subcellularLocation>
        <location evidence="1">Endomembrane system</location>
        <topology evidence="1">Multi-pass membrane protein</topology>
    </subcellularLocation>
</comment>
<comment type="caution">
    <text evidence="8">The sequence shown here is derived from an EMBL/GenBank/DDBJ whole genome shotgun (WGS) entry which is preliminary data.</text>
</comment>
<evidence type="ECO:0000256" key="2">
    <source>
        <dbReference type="ARBA" id="ARBA00022692"/>
    </source>
</evidence>